<dbReference type="CDD" id="cd05300">
    <property type="entry name" value="2-Hacid_dh_1"/>
    <property type="match status" value="1"/>
</dbReference>
<evidence type="ECO:0000259" key="3">
    <source>
        <dbReference type="Pfam" id="PF02826"/>
    </source>
</evidence>
<evidence type="ECO:0000313" key="4">
    <source>
        <dbReference type="EMBL" id="SFB05009.1"/>
    </source>
</evidence>
<dbReference type="PROSITE" id="PS00671">
    <property type="entry name" value="D_2_HYDROXYACID_DH_3"/>
    <property type="match status" value="1"/>
</dbReference>
<keyword evidence="2" id="KW-0520">NAD</keyword>
<protein>
    <submittedName>
        <fullName evidence="4">Phosphoglycerate dehydrogenase</fullName>
    </submittedName>
</protein>
<dbReference type="InterPro" id="IPR006140">
    <property type="entry name" value="D-isomer_DH_NAD-bd"/>
</dbReference>
<dbReference type="EMBL" id="FOKG01000004">
    <property type="protein sequence ID" value="SFB05009.1"/>
    <property type="molecule type" value="Genomic_DNA"/>
</dbReference>
<evidence type="ECO:0000256" key="2">
    <source>
        <dbReference type="ARBA" id="ARBA00023027"/>
    </source>
</evidence>
<reference evidence="5" key="1">
    <citation type="submission" date="2016-10" db="EMBL/GenBank/DDBJ databases">
        <authorList>
            <person name="Varghese N."/>
            <person name="Submissions S."/>
        </authorList>
    </citation>
    <scope>NUCLEOTIDE SEQUENCE [LARGE SCALE GENOMIC DNA]</scope>
    <source>
        <strain evidence="5">CGMCC 4.3568</strain>
    </source>
</reference>
<keyword evidence="5" id="KW-1185">Reference proteome</keyword>
<dbReference type="PANTHER" id="PTHR43333">
    <property type="entry name" value="2-HACID_DH_C DOMAIN-CONTAINING PROTEIN"/>
    <property type="match status" value="1"/>
</dbReference>
<dbReference type="AlphaFoldDB" id="A0A1I0XV51"/>
<sequence>MSVPAGAAHREVNLAVLVGEHRPQIPAIEGVSTRFAVGSGLREALDGANALLLWDFSATGLVDAWPAATTLEWVHLGSAGVDRVLTAAVAGSEVVMTNSRGVLDAAIAEYVLGLALAMVKDLPGTVLRQTRQRWEHRPTLRLAGTAALVVGPGSIGRAVGLLLAAVGVHVDAAGRSERAVADGEPFGCVHGSADLAAVVSRYDLVVLTAPLTRETRGLIDATVLAKMRPGARLINVGRGPLVDEQALVEALQGGNLAGAALDVVNHEPLPADHPLWNCPGTIISPHMAGDAVGWREVVLDLFLENLRRFQNGAPLLNVVDMSLGYVATQPGPVTPAFGTSRTQGVS</sequence>
<evidence type="ECO:0000313" key="5">
    <source>
        <dbReference type="Proteomes" id="UP000243799"/>
    </source>
</evidence>
<dbReference type="SUPFAM" id="SSF52283">
    <property type="entry name" value="Formate/glycerate dehydrogenase catalytic domain-like"/>
    <property type="match status" value="1"/>
</dbReference>
<dbReference type="Gene3D" id="3.40.50.720">
    <property type="entry name" value="NAD(P)-binding Rossmann-like Domain"/>
    <property type="match status" value="2"/>
</dbReference>
<gene>
    <name evidence="4" type="ORF">SAMN05216266_10447</name>
</gene>
<organism evidence="4 5">
    <name type="scientific">Amycolatopsis marina</name>
    <dbReference type="NCBI Taxonomy" id="490629"/>
    <lineage>
        <taxon>Bacteria</taxon>
        <taxon>Bacillati</taxon>
        <taxon>Actinomycetota</taxon>
        <taxon>Actinomycetes</taxon>
        <taxon>Pseudonocardiales</taxon>
        <taxon>Pseudonocardiaceae</taxon>
        <taxon>Amycolatopsis</taxon>
    </lineage>
</organism>
<dbReference type="GO" id="GO:0051287">
    <property type="term" value="F:NAD binding"/>
    <property type="evidence" value="ECO:0007669"/>
    <property type="project" value="InterPro"/>
</dbReference>
<evidence type="ECO:0000256" key="1">
    <source>
        <dbReference type="ARBA" id="ARBA00023002"/>
    </source>
</evidence>
<dbReference type="STRING" id="490629.SAMN05216266_10447"/>
<dbReference type="SUPFAM" id="SSF51735">
    <property type="entry name" value="NAD(P)-binding Rossmann-fold domains"/>
    <property type="match status" value="1"/>
</dbReference>
<dbReference type="GO" id="GO:0016616">
    <property type="term" value="F:oxidoreductase activity, acting on the CH-OH group of donors, NAD or NADP as acceptor"/>
    <property type="evidence" value="ECO:0007669"/>
    <property type="project" value="UniProtKB-ARBA"/>
</dbReference>
<proteinExistence type="predicted"/>
<dbReference type="InterPro" id="IPR036291">
    <property type="entry name" value="NAD(P)-bd_dom_sf"/>
</dbReference>
<dbReference type="PANTHER" id="PTHR43333:SF1">
    <property type="entry name" value="D-ISOMER SPECIFIC 2-HYDROXYACID DEHYDROGENASE NAD-BINDING DOMAIN-CONTAINING PROTEIN"/>
    <property type="match status" value="1"/>
</dbReference>
<dbReference type="InterPro" id="IPR029753">
    <property type="entry name" value="D-isomer_DH_CS"/>
</dbReference>
<keyword evidence="1" id="KW-0560">Oxidoreductase</keyword>
<dbReference type="Proteomes" id="UP000243799">
    <property type="component" value="Unassembled WGS sequence"/>
</dbReference>
<feature type="domain" description="D-isomer specific 2-hydroxyacid dehydrogenase NAD-binding" evidence="3">
    <location>
        <begin position="112"/>
        <end position="288"/>
    </location>
</feature>
<name>A0A1I0XV51_9PSEU</name>
<accession>A0A1I0XV51</accession>
<dbReference type="Pfam" id="PF02826">
    <property type="entry name" value="2-Hacid_dh_C"/>
    <property type="match status" value="1"/>
</dbReference>